<dbReference type="Proteomes" id="UP000653644">
    <property type="component" value="Unassembled WGS sequence"/>
</dbReference>
<evidence type="ECO:0000256" key="1">
    <source>
        <dbReference type="SAM" id="MobiDB-lite"/>
    </source>
</evidence>
<organism evidence="3 4">
    <name type="scientific">Streptomyces canarius</name>
    <dbReference type="NCBI Taxonomy" id="285453"/>
    <lineage>
        <taxon>Bacteria</taxon>
        <taxon>Bacillati</taxon>
        <taxon>Actinomycetota</taxon>
        <taxon>Actinomycetes</taxon>
        <taxon>Kitasatosporales</taxon>
        <taxon>Streptomycetaceae</taxon>
        <taxon>Streptomyces</taxon>
    </lineage>
</organism>
<evidence type="ECO:0000313" key="4">
    <source>
        <dbReference type="Proteomes" id="UP000653644"/>
    </source>
</evidence>
<keyword evidence="4" id="KW-1185">Reference proteome</keyword>
<dbReference type="InterPro" id="IPR002575">
    <property type="entry name" value="Aminoglycoside_PTrfase"/>
</dbReference>
<feature type="compositionally biased region" description="Low complexity" evidence="1">
    <location>
        <begin position="76"/>
        <end position="89"/>
    </location>
</feature>
<protein>
    <submittedName>
        <fullName evidence="3">Aminoglycoside phosphotransferase</fullName>
    </submittedName>
</protein>
<dbReference type="Gene3D" id="3.90.1200.10">
    <property type="match status" value="1"/>
</dbReference>
<dbReference type="Pfam" id="PF01636">
    <property type="entry name" value="APH"/>
    <property type="match status" value="1"/>
</dbReference>
<feature type="region of interest" description="Disordered" evidence="1">
    <location>
        <begin position="1"/>
        <end position="54"/>
    </location>
</feature>
<dbReference type="EMBL" id="BMVN01000002">
    <property type="protein sequence ID" value="GHA05033.1"/>
    <property type="molecule type" value="Genomic_DNA"/>
</dbReference>
<evidence type="ECO:0000259" key="2">
    <source>
        <dbReference type="Pfam" id="PF01636"/>
    </source>
</evidence>
<feature type="compositionally biased region" description="Gly residues" evidence="1">
    <location>
        <begin position="1"/>
        <end position="11"/>
    </location>
</feature>
<accession>A0ABQ3CDI9</accession>
<gene>
    <name evidence="3" type="ORF">GCM10010345_06770</name>
</gene>
<evidence type="ECO:0000313" key="3">
    <source>
        <dbReference type="EMBL" id="GHA05033.1"/>
    </source>
</evidence>
<proteinExistence type="predicted"/>
<comment type="caution">
    <text evidence="3">The sequence shown here is derived from an EMBL/GenBank/DDBJ whole genome shotgun (WGS) entry which is preliminary data.</text>
</comment>
<feature type="compositionally biased region" description="Low complexity" evidence="1">
    <location>
        <begin position="43"/>
        <end position="54"/>
    </location>
</feature>
<sequence>MGRFPGVGGPCGSYTGRGRAGASDGVRRTLAAPPPVPSPQHPTPSEAPLTADTDTGAATPALISALADRAKAAAHPRTPTAPCSCPSTPLADRRDATVVRHDATVAKAHAPDTDPAALTLRVTTAARLPALLLPPLTPDTATLHDRLVTYWPYGVPVDPDDPDAAPWEAAAALLARLHRTPVPAGLPPMRGPAKAARALDRLQATLRTTPGRAAHTAARPVLDAWAALPAWARAQAPMPGPPALCHGDLHLGQLVRHPAPDGPWKLIDVDDLGAGVPAWDLARPAAWYACGLLPPDEWTRFLTAYRRAGGPAVPADGDPWTALDVPARALTVQTAARAVTKALAADRPLDEVEQALVDACARMPSVPAGLPRPPRPAPGFPD</sequence>
<name>A0ABQ3CDI9_9ACTN</name>
<dbReference type="InterPro" id="IPR011009">
    <property type="entry name" value="Kinase-like_dom_sf"/>
</dbReference>
<feature type="compositionally biased region" description="Pro residues" evidence="1">
    <location>
        <begin position="32"/>
        <end position="42"/>
    </location>
</feature>
<reference evidence="4" key="1">
    <citation type="journal article" date="2019" name="Int. J. Syst. Evol. Microbiol.">
        <title>The Global Catalogue of Microorganisms (GCM) 10K type strain sequencing project: providing services to taxonomists for standard genome sequencing and annotation.</title>
        <authorList>
            <consortium name="The Broad Institute Genomics Platform"/>
            <consortium name="The Broad Institute Genome Sequencing Center for Infectious Disease"/>
            <person name="Wu L."/>
            <person name="Ma J."/>
        </authorList>
    </citation>
    <scope>NUCLEOTIDE SEQUENCE [LARGE SCALE GENOMIC DNA]</scope>
    <source>
        <strain evidence="4">JCM 4733</strain>
    </source>
</reference>
<feature type="region of interest" description="Disordered" evidence="1">
    <location>
        <begin position="71"/>
        <end position="90"/>
    </location>
</feature>
<dbReference type="SUPFAM" id="SSF56112">
    <property type="entry name" value="Protein kinase-like (PK-like)"/>
    <property type="match status" value="1"/>
</dbReference>
<feature type="domain" description="Aminoglycoside phosphotransferase" evidence="2">
    <location>
        <begin position="157"/>
        <end position="314"/>
    </location>
</feature>